<reference evidence="1 2" key="1">
    <citation type="journal article" date="2019" name="Sci. Rep.">
        <title>Comparative genomics of chytrid fungi reveal insights into the obligate biotrophic and pathogenic lifestyle of Synchytrium endobioticum.</title>
        <authorList>
            <person name="van de Vossenberg B.T.L.H."/>
            <person name="Warris S."/>
            <person name="Nguyen H.D.T."/>
            <person name="van Gent-Pelzer M.P.E."/>
            <person name="Joly D.L."/>
            <person name="van de Geest H.C."/>
            <person name="Bonants P.J.M."/>
            <person name="Smith D.S."/>
            <person name="Levesque C.A."/>
            <person name="van der Lee T.A.J."/>
        </authorList>
    </citation>
    <scope>NUCLEOTIDE SEQUENCE [LARGE SCALE GENOMIC DNA]</scope>
    <source>
        <strain evidence="1 2">CBS 809.83</strain>
    </source>
</reference>
<evidence type="ECO:0008006" key="3">
    <source>
        <dbReference type="Google" id="ProtNLM"/>
    </source>
</evidence>
<dbReference type="Proteomes" id="UP000318582">
    <property type="component" value="Unassembled WGS sequence"/>
</dbReference>
<protein>
    <recommendedName>
        <fullName evidence="3">CHCH domain-containing protein</fullName>
    </recommendedName>
</protein>
<sequence length="54" mass="6201">MSLSPVMSLPPQKADPTVVCDSRELQECLQKNNGDRSKCLKEWEDFKKACMEKK</sequence>
<dbReference type="EMBL" id="QEAQ01000034">
    <property type="protein sequence ID" value="TPX58622.1"/>
    <property type="molecule type" value="Genomic_DNA"/>
</dbReference>
<organism evidence="1 2">
    <name type="scientific">Powellomyces hirtus</name>
    <dbReference type="NCBI Taxonomy" id="109895"/>
    <lineage>
        <taxon>Eukaryota</taxon>
        <taxon>Fungi</taxon>
        <taxon>Fungi incertae sedis</taxon>
        <taxon>Chytridiomycota</taxon>
        <taxon>Chytridiomycota incertae sedis</taxon>
        <taxon>Chytridiomycetes</taxon>
        <taxon>Spizellomycetales</taxon>
        <taxon>Powellomycetaceae</taxon>
        <taxon>Powellomyces</taxon>
    </lineage>
</organism>
<comment type="caution">
    <text evidence="1">The sequence shown here is derived from an EMBL/GenBank/DDBJ whole genome shotgun (WGS) entry which is preliminary data.</text>
</comment>
<keyword evidence="2" id="KW-1185">Reference proteome</keyword>
<dbReference type="AlphaFoldDB" id="A0A507E474"/>
<name>A0A507E474_9FUNG</name>
<evidence type="ECO:0000313" key="2">
    <source>
        <dbReference type="Proteomes" id="UP000318582"/>
    </source>
</evidence>
<gene>
    <name evidence="1" type="ORF">PhCBS80983_g03005</name>
</gene>
<dbReference type="InterPro" id="IPR009069">
    <property type="entry name" value="Cys_alpha_HP_mot_SF"/>
</dbReference>
<accession>A0A507E474</accession>
<dbReference type="SUPFAM" id="SSF47072">
    <property type="entry name" value="Cysteine alpha-hairpin motif"/>
    <property type="match status" value="1"/>
</dbReference>
<proteinExistence type="predicted"/>
<evidence type="ECO:0000313" key="1">
    <source>
        <dbReference type="EMBL" id="TPX58622.1"/>
    </source>
</evidence>